<dbReference type="PROSITE" id="PS51032">
    <property type="entry name" value="AP2_ERF"/>
    <property type="match status" value="1"/>
</dbReference>
<dbReference type="Proteomes" id="UP001180020">
    <property type="component" value="Unassembled WGS sequence"/>
</dbReference>
<dbReference type="InterPro" id="IPR001471">
    <property type="entry name" value="AP2/ERF_dom"/>
</dbReference>
<evidence type="ECO:0000256" key="7">
    <source>
        <dbReference type="SAM" id="MobiDB-lite"/>
    </source>
</evidence>
<evidence type="ECO:0000313" key="9">
    <source>
        <dbReference type="EMBL" id="KAK1325731.1"/>
    </source>
</evidence>
<dbReference type="FunFam" id="3.30.730.10:FF:000005">
    <property type="entry name" value="ethylene-responsive transcription factor RAP2-11"/>
    <property type="match status" value="1"/>
</dbReference>
<dbReference type="CDD" id="cd00018">
    <property type="entry name" value="AP2"/>
    <property type="match status" value="1"/>
</dbReference>
<organism evidence="9 10">
    <name type="scientific">Acorus calamus</name>
    <name type="common">Sweet flag</name>
    <dbReference type="NCBI Taxonomy" id="4465"/>
    <lineage>
        <taxon>Eukaryota</taxon>
        <taxon>Viridiplantae</taxon>
        <taxon>Streptophyta</taxon>
        <taxon>Embryophyta</taxon>
        <taxon>Tracheophyta</taxon>
        <taxon>Spermatophyta</taxon>
        <taxon>Magnoliopsida</taxon>
        <taxon>Liliopsida</taxon>
        <taxon>Acoraceae</taxon>
        <taxon>Acorus</taxon>
    </lineage>
</organism>
<feature type="domain" description="AP2/ERF" evidence="8">
    <location>
        <begin position="27"/>
        <end position="84"/>
    </location>
</feature>
<dbReference type="SMART" id="SM00380">
    <property type="entry name" value="AP2"/>
    <property type="match status" value="1"/>
</dbReference>
<evidence type="ECO:0000256" key="4">
    <source>
        <dbReference type="ARBA" id="ARBA00023163"/>
    </source>
</evidence>
<keyword evidence="10" id="KW-1185">Reference proteome</keyword>
<dbReference type="GO" id="GO:0003677">
    <property type="term" value="F:DNA binding"/>
    <property type="evidence" value="ECO:0007669"/>
    <property type="project" value="UniProtKB-KW"/>
</dbReference>
<dbReference type="PANTHER" id="PTHR31194">
    <property type="entry name" value="SHN SHINE , DNA BINDING / TRANSCRIPTION FACTOR"/>
    <property type="match status" value="1"/>
</dbReference>
<keyword evidence="5" id="KW-0539">Nucleus</keyword>
<keyword evidence="2" id="KW-0805">Transcription regulation</keyword>
<comment type="caution">
    <text evidence="9">The sequence shown here is derived from an EMBL/GenBank/DDBJ whole genome shotgun (WGS) entry which is preliminary data.</text>
</comment>
<evidence type="ECO:0000256" key="2">
    <source>
        <dbReference type="ARBA" id="ARBA00023015"/>
    </source>
</evidence>
<reference evidence="9" key="1">
    <citation type="journal article" date="2023" name="Nat. Commun.">
        <title>Diploid and tetraploid genomes of Acorus and the evolution of monocots.</title>
        <authorList>
            <person name="Ma L."/>
            <person name="Liu K.W."/>
            <person name="Li Z."/>
            <person name="Hsiao Y.Y."/>
            <person name="Qi Y."/>
            <person name="Fu T."/>
            <person name="Tang G.D."/>
            <person name="Zhang D."/>
            <person name="Sun W.H."/>
            <person name="Liu D.K."/>
            <person name="Li Y."/>
            <person name="Chen G.Z."/>
            <person name="Liu X.D."/>
            <person name="Liao X.Y."/>
            <person name="Jiang Y.T."/>
            <person name="Yu X."/>
            <person name="Hao Y."/>
            <person name="Huang J."/>
            <person name="Zhao X.W."/>
            <person name="Ke S."/>
            <person name="Chen Y.Y."/>
            <person name="Wu W.L."/>
            <person name="Hsu J.L."/>
            <person name="Lin Y.F."/>
            <person name="Huang M.D."/>
            <person name="Li C.Y."/>
            <person name="Huang L."/>
            <person name="Wang Z.W."/>
            <person name="Zhao X."/>
            <person name="Zhong W.Y."/>
            <person name="Peng D.H."/>
            <person name="Ahmad S."/>
            <person name="Lan S."/>
            <person name="Zhang J.S."/>
            <person name="Tsai W.C."/>
            <person name="Van de Peer Y."/>
            <person name="Liu Z.J."/>
        </authorList>
    </citation>
    <scope>NUCLEOTIDE SEQUENCE</scope>
    <source>
        <strain evidence="9">CP</strain>
    </source>
</reference>
<keyword evidence="4" id="KW-0804">Transcription</keyword>
<sequence length="220" mass="24527">MSPPLMAVSENSSPSQSPPKRPNVGRRFVGVRQRPSGRWVAEIKDSSQRVRLWLGTFDTPEEAARAYDEAARALRGENARTNFVGHHPTESETDVRARLNKNLQNIVRTDGGGGGRCLKTRVSDQLTFASIFRPHSIFNLDPKCIERVVRPSFIVPPHISNDESDPVSLFGVDTNRFDIVELDCFDEGMAMQGESECGRMRKRCKVSSSVVVPPSFREGN</sequence>
<name>A0AAV9FI95_ACOCL</name>
<evidence type="ECO:0000256" key="3">
    <source>
        <dbReference type="ARBA" id="ARBA00023125"/>
    </source>
</evidence>
<dbReference type="InterPro" id="IPR016177">
    <property type="entry name" value="DNA-bd_dom_sf"/>
</dbReference>
<dbReference type="InterPro" id="IPR036955">
    <property type="entry name" value="AP2/ERF_dom_sf"/>
</dbReference>
<dbReference type="Gene3D" id="3.30.730.10">
    <property type="entry name" value="AP2/ERF domain"/>
    <property type="match status" value="1"/>
</dbReference>
<comment type="subcellular location">
    <subcellularLocation>
        <location evidence="1">Nucleus</location>
    </subcellularLocation>
</comment>
<keyword evidence="3" id="KW-0238">DNA-binding</keyword>
<dbReference type="PRINTS" id="PR00367">
    <property type="entry name" value="ETHRSPELEMNT"/>
</dbReference>
<comment type="similarity">
    <text evidence="6">Belongs to the AP2/ERF transcription factor family. ERF subfamily.</text>
</comment>
<evidence type="ECO:0000256" key="5">
    <source>
        <dbReference type="ARBA" id="ARBA00023242"/>
    </source>
</evidence>
<dbReference type="GO" id="GO:0005634">
    <property type="term" value="C:nucleus"/>
    <property type="evidence" value="ECO:0007669"/>
    <property type="project" value="UniProtKB-SubCell"/>
</dbReference>
<reference evidence="9" key="2">
    <citation type="submission" date="2023-06" db="EMBL/GenBank/DDBJ databases">
        <authorList>
            <person name="Ma L."/>
            <person name="Liu K.-W."/>
            <person name="Li Z."/>
            <person name="Hsiao Y.-Y."/>
            <person name="Qi Y."/>
            <person name="Fu T."/>
            <person name="Tang G."/>
            <person name="Zhang D."/>
            <person name="Sun W.-H."/>
            <person name="Liu D.-K."/>
            <person name="Li Y."/>
            <person name="Chen G.-Z."/>
            <person name="Liu X.-D."/>
            <person name="Liao X.-Y."/>
            <person name="Jiang Y.-T."/>
            <person name="Yu X."/>
            <person name="Hao Y."/>
            <person name="Huang J."/>
            <person name="Zhao X.-W."/>
            <person name="Ke S."/>
            <person name="Chen Y.-Y."/>
            <person name="Wu W.-L."/>
            <person name="Hsu J.-L."/>
            <person name="Lin Y.-F."/>
            <person name="Huang M.-D."/>
            <person name="Li C.-Y."/>
            <person name="Huang L."/>
            <person name="Wang Z.-W."/>
            <person name="Zhao X."/>
            <person name="Zhong W.-Y."/>
            <person name="Peng D.-H."/>
            <person name="Ahmad S."/>
            <person name="Lan S."/>
            <person name="Zhang J.-S."/>
            <person name="Tsai W.-C."/>
            <person name="Van De Peer Y."/>
            <person name="Liu Z.-J."/>
        </authorList>
    </citation>
    <scope>NUCLEOTIDE SEQUENCE</scope>
    <source>
        <strain evidence="9">CP</strain>
        <tissue evidence="9">Leaves</tissue>
    </source>
</reference>
<dbReference type="AlphaFoldDB" id="A0AAV9FI95"/>
<proteinExistence type="inferred from homology"/>
<dbReference type="InterPro" id="IPR050913">
    <property type="entry name" value="AP2/ERF_ERF"/>
</dbReference>
<dbReference type="Pfam" id="PF00847">
    <property type="entry name" value="AP2"/>
    <property type="match status" value="1"/>
</dbReference>
<dbReference type="SUPFAM" id="SSF54171">
    <property type="entry name" value="DNA-binding domain"/>
    <property type="match status" value="1"/>
</dbReference>
<feature type="region of interest" description="Disordered" evidence="7">
    <location>
        <begin position="1"/>
        <end position="26"/>
    </location>
</feature>
<evidence type="ECO:0000256" key="1">
    <source>
        <dbReference type="ARBA" id="ARBA00004123"/>
    </source>
</evidence>
<dbReference type="EMBL" id="JAUJYO010000001">
    <property type="protein sequence ID" value="KAK1325731.1"/>
    <property type="molecule type" value="Genomic_DNA"/>
</dbReference>
<gene>
    <name evidence="9" type="primary">RAP2-11</name>
    <name evidence="9" type="ORF">QJS10_CPA01g02549</name>
</gene>
<protein>
    <submittedName>
        <fullName evidence="9">Ethylene-responsive transcription factor RAP2-11</fullName>
    </submittedName>
</protein>
<dbReference type="PANTHER" id="PTHR31194:SF133">
    <property type="entry name" value="AP2_ERF DOMAIN-CONTAINING PROTEIN"/>
    <property type="match status" value="1"/>
</dbReference>
<evidence type="ECO:0000259" key="8">
    <source>
        <dbReference type="PROSITE" id="PS51032"/>
    </source>
</evidence>
<evidence type="ECO:0000313" key="10">
    <source>
        <dbReference type="Proteomes" id="UP001180020"/>
    </source>
</evidence>
<evidence type="ECO:0000256" key="6">
    <source>
        <dbReference type="ARBA" id="ARBA00024343"/>
    </source>
</evidence>
<accession>A0AAV9FI95</accession>
<dbReference type="GO" id="GO:0003700">
    <property type="term" value="F:DNA-binding transcription factor activity"/>
    <property type="evidence" value="ECO:0007669"/>
    <property type="project" value="InterPro"/>
</dbReference>